<keyword evidence="2" id="KW-1185">Reference proteome</keyword>
<gene>
    <name evidence="1" type="ORF">NPIL_35431</name>
</gene>
<accession>A0A8X6Q9A3</accession>
<dbReference type="EMBL" id="BMAW01027575">
    <property type="protein sequence ID" value="GFU02810.1"/>
    <property type="molecule type" value="Genomic_DNA"/>
</dbReference>
<dbReference type="AlphaFoldDB" id="A0A8X6Q9A3"/>
<organism evidence="1 2">
    <name type="scientific">Nephila pilipes</name>
    <name type="common">Giant wood spider</name>
    <name type="synonym">Nephila maculata</name>
    <dbReference type="NCBI Taxonomy" id="299642"/>
    <lineage>
        <taxon>Eukaryota</taxon>
        <taxon>Metazoa</taxon>
        <taxon>Ecdysozoa</taxon>
        <taxon>Arthropoda</taxon>
        <taxon>Chelicerata</taxon>
        <taxon>Arachnida</taxon>
        <taxon>Araneae</taxon>
        <taxon>Araneomorphae</taxon>
        <taxon>Entelegynae</taxon>
        <taxon>Araneoidea</taxon>
        <taxon>Nephilidae</taxon>
        <taxon>Nephila</taxon>
    </lineage>
</organism>
<proteinExistence type="predicted"/>
<name>A0A8X6Q9A3_NEPPI</name>
<reference evidence="1" key="1">
    <citation type="submission" date="2020-08" db="EMBL/GenBank/DDBJ databases">
        <title>Multicomponent nature underlies the extraordinary mechanical properties of spider dragline silk.</title>
        <authorList>
            <person name="Kono N."/>
            <person name="Nakamura H."/>
            <person name="Mori M."/>
            <person name="Yoshida Y."/>
            <person name="Ohtoshi R."/>
            <person name="Malay A.D."/>
            <person name="Moran D.A.P."/>
            <person name="Tomita M."/>
            <person name="Numata K."/>
            <person name="Arakawa K."/>
        </authorList>
    </citation>
    <scope>NUCLEOTIDE SEQUENCE</scope>
</reference>
<dbReference type="Proteomes" id="UP000887013">
    <property type="component" value="Unassembled WGS sequence"/>
</dbReference>
<protein>
    <submittedName>
        <fullName evidence="1">Uncharacterized protein</fullName>
    </submittedName>
</protein>
<evidence type="ECO:0000313" key="2">
    <source>
        <dbReference type="Proteomes" id="UP000887013"/>
    </source>
</evidence>
<sequence length="96" mass="10805">MEFQTFCEQKAIANPISFRDCIRLKSQPDHLIPDTWILVLGTFDDTNGFPGNSCAALVDVMDVDPRKSRLEAMTTSGSHALTHEYERSCRECTPVK</sequence>
<evidence type="ECO:0000313" key="1">
    <source>
        <dbReference type="EMBL" id="GFU02810.1"/>
    </source>
</evidence>
<comment type="caution">
    <text evidence="1">The sequence shown here is derived from an EMBL/GenBank/DDBJ whole genome shotgun (WGS) entry which is preliminary data.</text>
</comment>